<comment type="caution">
    <text evidence="1">The sequence shown here is derived from an EMBL/GenBank/DDBJ whole genome shotgun (WGS) entry which is preliminary data.</text>
</comment>
<dbReference type="AlphaFoldDB" id="A0A4Y1ZBB5"/>
<evidence type="ECO:0000313" key="2">
    <source>
        <dbReference type="Proteomes" id="UP000319716"/>
    </source>
</evidence>
<accession>A0A4Y1ZBB5</accession>
<dbReference type="EMBL" id="BEXB01000013">
    <property type="protein sequence ID" value="GAY76345.1"/>
    <property type="molecule type" value="Genomic_DNA"/>
</dbReference>
<keyword evidence="1" id="KW-0346">Stress response</keyword>
<dbReference type="Proteomes" id="UP000319716">
    <property type="component" value="Unassembled WGS sequence"/>
</dbReference>
<reference evidence="1 2" key="1">
    <citation type="submission" date="2017-11" db="EMBL/GenBank/DDBJ databases">
        <title>Draft Genome Sequence of Sporolactobacillus inulinus NBRC 111894 Isolated from Koso, a Japanese Sugar-Vegetable Fermented Beverage.</title>
        <authorList>
            <person name="Chiou T.Y."/>
            <person name="Oshima K."/>
            <person name="Suda W."/>
            <person name="Hattori M."/>
            <person name="Takahashi T."/>
        </authorList>
    </citation>
    <scope>NUCLEOTIDE SEQUENCE [LARGE SCALE GENOMIC DNA]</scope>
    <source>
        <strain evidence="1 2">NBRC111894</strain>
    </source>
</reference>
<protein>
    <submittedName>
        <fullName evidence="1">Hypothetical radical SAM family enzyme in heat shock gene cluster</fullName>
    </submittedName>
</protein>
<gene>
    <name evidence="1" type="ORF">NBRC111894_1899</name>
</gene>
<name>A0A4Y1ZBB5_9BACL</name>
<evidence type="ECO:0000313" key="1">
    <source>
        <dbReference type="EMBL" id="GAY76345.1"/>
    </source>
</evidence>
<proteinExistence type="predicted"/>
<sequence>MTINSAKVRGAYIHIPFCDHICYYCDFNKVFMKISRSTIILMLWHKK</sequence>
<dbReference type="SUPFAM" id="SSF102114">
    <property type="entry name" value="Radical SAM enzymes"/>
    <property type="match status" value="1"/>
</dbReference>
<dbReference type="InterPro" id="IPR058240">
    <property type="entry name" value="rSAM_sf"/>
</dbReference>
<organism evidence="1 2">
    <name type="scientific">Sporolactobacillus inulinus</name>
    <dbReference type="NCBI Taxonomy" id="2078"/>
    <lineage>
        <taxon>Bacteria</taxon>
        <taxon>Bacillati</taxon>
        <taxon>Bacillota</taxon>
        <taxon>Bacilli</taxon>
        <taxon>Bacillales</taxon>
        <taxon>Sporolactobacillaceae</taxon>
        <taxon>Sporolactobacillus</taxon>
    </lineage>
</organism>